<dbReference type="GeneID" id="25011920"/>
<dbReference type="RefSeq" id="WP_013845721.1">
    <property type="nucleotide sequence ID" value="NZ_BJNJ01000043.1"/>
</dbReference>
<proteinExistence type="predicted"/>
<dbReference type="EMBL" id="WISR01000140">
    <property type="protein sequence ID" value="MQW33951.1"/>
    <property type="molecule type" value="Genomic_DNA"/>
</dbReference>
<sequence length="68" mass="7456">MRPQRVPTLDPLGPDELEMIEGVFRRELELRALPLKSEEAAILAARLIGAYQSGIRDAVGLTAAAERL</sequence>
<evidence type="ECO:0000313" key="1">
    <source>
        <dbReference type="EMBL" id="MQW33951.1"/>
    </source>
</evidence>
<organism evidence="1 2">
    <name type="scientific">Rhizobium meliloti</name>
    <name type="common">Ensifer meliloti</name>
    <name type="synonym">Sinorhizobium meliloti</name>
    <dbReference type="NCBI Taxonomy" id="382"/>
    <lineage>
        <taxon>Bacteria</taxon>
        <taxon>Pseudomonadati</taxon>
        <taxon>Pseudomonadota</taxon>
        <taxon>Alphaproteobacteria</taxon>
        <taxon>Hyphomicrobiales</taxon>
        <taxon>Rhizobiaceae</taxon>
        <taxon>Sinorhizobium/Ensifer group</taxon>
        <taxon>Sinorhizobium</taxon>
    </lineage>
</organism>
<name>A0AAW9TMW4_RHIML</name>
<dbReference type="AlphaFoldDB" id="A0AAW9TMW4"/>
<comment type="caution">
    <text evidence="1">The sequence shown here is derived from an EMBL/GenBank/DDBJ whole genome shotgun (WGS) entry which is preliminary data.</text>
</comment>
<accession>A0AAW9TMW4</accession>
<reference evidence="1 2" key="1">
    <citation type="journal article" date="2013" name="Genome Biol.">
        <title>Comparative genomics of the core and accessory genomes of 48 Sinorhizobium strains comprising five genospecies.</title>
        <authorList>
            <person name="Sugawara M."/>
            <person name="Epstein B."/>
            <person name="Badgley B.D."/>
            <person name="Unno T."/>
            <person name="Xu L."/>
            <person name="Reese J."/>
            <person name="Gyaneshwar P."/>
            <person name="Denny R."/>
            <person name="Mudge J."/>
            <person name="Bharti A.K."/>
            <person name="Farmer A.D."/>
            <person name="May G.D."/>
            <person name="Woodward J.E."/>
            <person name="Medigue C."/>
            <person name="Vallenet D."/>
            <person name="Lajus A."/>
            <person name="Rouy Z."/>
            <person name="Martinez-Vaz B."/>
            <person name="Tiffin P."/>
            <person name="Young N.D."/>
            <person name="Sadowsky M.J."/>
        </authorList>
    </citation>
    <scope>NUCLEOTIDE SEQUENCE [LARGE SCALE GENOMIC DNA]</scope>
    <source>
        <strain evidence="1 2">N6B1</strain>
    </source>
</reference>
<gene>
    <name evidence="1" type="ORF">GHK53_14445</name>
</gene>
<evidence type="ECO:0000313" key="2">
    <source>
        <dbReference type="Proteomes" id="UP000429484"/>
    </source>
</evidence>
<dbReference type="KEGG" id="smer:DU99_20550"/>
<protein>
    <recommendedName>
        <fullName evidence="3">DUF2274 domain-containing protein</fullName>
    </recommendedName>
</protein>
<evidence type="ECO:0008006" key="3">
    <source>
        <dbReference type="Google" id="ProtNLM"/>
    </source>
</evidence>
<dbReference type="Proteomes" id="UP000429484">
    <property type="component" value="Unassembled WGS sequence"/>
</dbReference>